<dbReference type="AlphaFoldDB" id="A0A4R5VU50"/>
<dbReference type="RefSeq" id="WP_133334062.1">
    <property type="nucleotide sequence ID" value="NZ_SMYO01000004.1"/>
</dbReference>
<comment type="similarity">
    <text evidence="1 3">Belongs to the D-isomer specific 2-hydroxyacid dehydrogenase family.</text>
</comment>
<evidence type="ECO:0000313" key="6">
    <source>
        <dbReference type="EMBL" id="TDK62340.1"/>
    </source>
</evidence>
<evidence type="ECO:0000256" key="1">
    <source>
        <dbReference type="ARBA" id="ARBA00005854"/>
    </source>
</evidence>
<proteinExistence type="inferred from homology"/>
<gene>
    <name evidence="6" type="ORF">E2K98_09820</name>
</gene>
<dbReference type="InterPro" id="IPR006140">
    <property type="entry name" value="D-isomer_DH_NAD-bd"/>
</dbReference>
<dbReference type="GO" id="GO:0051287">
    <property type="term" value="F:NAD binding"/>
    <property type="evidence" value="ECO:0007669"/>
    <property type="project" value="InterPro"/>
</dbReference>
<dbReference type="SUPFAM" id="SSF51735">
    <property type="entry name" value="NAD(P)-binding Rossmann-fold domains"/>
    <property type="match status" value="1"/>
</dbReference>
<dbReference type="Pfam" id="PF00389">
    <property type="entry name" value="2-Hacid_dh"/>
    <property type="match status" value="1"/>
</dbReference>
<dbReference type="PANTHER" id="PTHR10996">
    <property type="entry name" value="2-HYDROXYACID DEHYDROGENASE-RELATED"/>
    <property type="match status" value="1"/>
</dbReference>
<dbReference type="GO" id="GO:0030267">
    <property type="term" value="F:glyoxylate reductase (NADPH) activity"/>
    <property type="evidence" value="ECO:0007669"/>
    <property type="project" value="TreeGrafter"/>
</dbReference>
<dbReference type="PROSITE" id="PS00671">
    <property type="entry name" value="D_2_HYDROXYACID_DH_3"/>
    <property type="match status" value="1"/>
</dbReference>
<protein>
    <submittedName>
        <fullName evidence="6">D-glycerate dehydrogenase</fullName>
    </submittedName>
</protein>
<dbReference type="Gene3D" id="3.40.50.720">
    <property type="entry name" value="NAD(P)-binding Rossmann-like Domain"/>
    <property type="match status" value="2"/>
</dbReference>
<dbReference type="Proteomes" id="UP000295132">
    <property type="component" value="Unassembled WGS sequence"/>
</dbReference>
<dbReference type="FunFam" id="3.40.50.720:FF:000462">
    <property type="entry name" value="Glyoxylate reductase (NADP+)"/>
    <property type="match status" value="1"/>
</dbReference>
<dbReference type="Pfam" id="PF02826">
    <property type="entry name" value="2-Hacid_dh_C"/>
    <property type="match status" value="1"/>
</dbReference>
<accession>A0A4R5VU50</accession>
<comment type="caution">
    <text evidence="6">The sequence shown here is derived from an EMBL/GenBank/DDBJ whole genome shotgun (WGS) entry which is preliminary data.</text>
</comment>
<dbReference type="PANTHER" id="PTHR10996:SF283">
    <property type="entry name" value="GLYOXYLATE_HYDROXYPYRUVATE REDUCTASE B"/>
    <property type="match status" value="1"/>
</dbReference>
<dbReference type="GO" id="GO:0016618">
    <property type="term" value="F:hydroxypyruvate reductase [NAD(P)H] activity"/>
    <property type="evidence" value="ECO:0007669"/>
    <property type="project" value="TreeGrafter"/>
</dbReference>
<evidence type="ECO:0000256" key="3">
    <source>
        <dbReference type="RuleBase" id="RU003719"/>
    </source>
</evidence>
<dbReference type="InterPro" id="IPR006139">
    <property type="entry name" value="D-isomer_2_OHA_DH_cat_dom"/>
</dbReference>
<dbReference type="PROSITE" id="PS00065">
    <property type="entry name" value="D_2_HYDROXYACID_DH_1"/>
    <property type="match status" value="1"/>
</dbReference>
<evidence type="ECO:0000313" key="7">
    <source>
        <dbReference type="Proteomes" id="UP000295132"/>
    </source>
</evidence>
<feature type="domain" description="D-isomer specific 2-hydroxyacid dehydrogenase catalytic" evidence="4">
    <location>
        <begin position="5"/>
        <end position="319"/>
    </location>
</feature>
<dbReference type="InterPro" id="IPR036291">
    <property type="entry name" value="NAD(P)-bd_dom_sf"/>
</dbReference>
<dbReference type="CDD" id="cd05301">
    <property type="entry name" value="GDH"/>
    <property type="match status" value="1"/>
</dbReference>
<keyword evidence="2 3" id="KW-0560">Oxidoreductase</keyword>
<dbReference type="InterPro" id="IPR029753">
    <property type="entry name" value="D-isomer_DH_CS"/>
</dbReference>
<evidence type="ECO:0000259" key="4">
    <source>
        <dbReference type="Pfam" id="PF00389"/>
    </source>
</evidence>
<dbReference type="InterPro" id="IPR050223">
    <property type="entry name" value="D-isomer_2-hydroxyacid_DH"/>
</dbReference>
<sequence>MKPYIYITRKLPEEAIAPIRQKYEVKMWDHDDVPVPKDILLAEIKQADALLTMVSDTIDEKVLNEANNLKIVANCAVGYDNIDLTAAAKNRVIICNTPDVLTDTTADLTFALLMAVSRRVVEAAEFIKKGQWKSWSPFLLAGQDIHHKTLGIVGMGKIGEAVAKRASGFEMNLLYHNRTRKPEIEQKLGTVFCSFEDLIKKADFVVCLAPLTDETQNMFTREVFQKMKHSAIFVNASRGPVVDEQALYDALVTGEIAGAGLDVFEKEPIDDGHPLLELSNVVALPHIGSASVETRTAMINLCIANIEAVLEGKLPLTMVKKNSKICTNSK</sequence>
<organism evidence="6 7">
    <name type="scientific">Bacillus salipaludis</name>
    <dbReference type="NCBI Taxonomy" id="2547811"/>
    <lineage>
        <taxon>Bacteria</taxon>
        <taxon>Bacillati</taxon>
        <taxon>Bacillota</taxon>
        <taxon>Bacilli</taxon>
        <taxon>Bacillales</taxon>
        <taxon>Bacillaceae</taxon>
        <taxon>Bacillus</taxon>
    </lineage>
</organism>
<dbReference type="EMBL" id="SMYO01000004">
    <property type="protein sequence ID" value="TDK62340.1"/>
    <property type="molecule type" value="Genomic_DNA"/>
</dbReference>
<dbReference type="InterPro" id="IPR029752">
    <property type="entry name" value="D-isomer_DH_CS1"/>
</dbReference>
<dbReference type="SUPFAM" id="SSF52283">
    <property type="entry name" value="Formate/glycerate dehydrogenase catalytic domain-like"/>
    <property type="match status" value="1"/>
</dbReference>
<evidence type="ECO:0000259" key="5">
    <source>
        <dbReference type="Pfam" id="PF02826"/>
    </source>
</evidence>
<dbReference type="GO" id="GO:0005829">
    <property type="term" value="C:cytosol"/>
    <property type="evidence" value="ECO:0007669"/>
    <property type="project" value="TreeGrafter"/>
</dbReference>
<feature type="domain" description="D-isomer specific 2-hydroxyacid dehydrogenase NAD-binding" evidence="5">
    <location>
        <begin position="110"/>
        <end position="288"/>
    </location>
</feature>
<reference evidence="6 7" key="1">
    <citation type="submission" date="2019-03" db="EMBL/GenBank/DDBJ databases">
        <title>Bacillus niacini sp. nov. a Nicotinate-Metabolizing Mesophile Isolated from Soil.</title>
        <authorList>
            <person name="Zhang G."/>
        </authorList>
    </citation>
    <scope>NUCLEOTIDE SEQUENCE [LARGE SCALE GENOMIC DNA]</scope>
    <source>
        <strain evidence="6 7">WN066</strain>
    </source>
</reference>
<name>A0A4R5VU50_9BACI</name>
<evidence type="ECO:0000256" key="2">
    <source>
        <dbReference type="ARBA" id="ARBA00023002"/>
    </source>
</evidence>